<dbReference type="Gene3D" id="3.30.1540.20">
    <property type="entry name" value="MutL, C-terminal domain, dimerisation subdomain"/>
    <property type="match status" value="1"/>
</dbReference>
<keyword evidence="9" id="KW-0378">Hydrolase</keyword>
<dbReference type="Gene3D" id="3.30.565.10">
    <property type="entry name" value="Histidine kinase-like ATPase, C-terminal domain"/>
    <property type="match status" value="1"/>
</dbReference>
<dbReference type="InterPro" id="IPR014721">
    <property type="entry name" value="Ribsml_uS5_D2-typ_fold_subgr"/>
</dbReference>
<comment type="caution">
    <text evidence="9">The sequence shown here is derived from an EMBL/GenBank/DDBJ whole genome shotgun (WGS) entry which is preliminary data.</text>
</comment>
<accession>A0A6L3ZH27</accession>
<keyword evidence="9" id="KW-0255">Endonuclease</keyword>
<dbReference type="GO" id="GO:0030983">
    <property type="term" value="F:mismatched DNA binding"/>
    <property type="evidence" value="ECO:0007669"/>
    <property type="project" value="InterPro"/>
</dbReference>
<dbReference type="InterPro" id="IPR014762">
    <property type="entry name" value="DNA_mismatch_repair_CS"/>
</dbReference>
<dbReference type="InterPro" id="IPR038973">
    <property type="entry name" value="MutL/Mlh/Pms-like"/>
</dbReference>
<reference evidence="9 10" key="1">
    <citation type="submission" date="2019-10" db="EMBL/GenBank/DDBJ databases">
        <title>Genome sequence of Phaeocystidibacter marisrubri JCM30614 (type strain).</title>
        <authorList>
            <person name="Bowman J.P."/>
        </authorList>
    </citation>
    <scope>NUCLEOTIDE SEQUENCE [LARGE SCALE GENOMIC DNA]</scope>
    <source>
        <strain evidence="9 10">JCM 30614</strain>
    </source>
</reference>
<dbReference type="CDD" id="cd00782">
    <property type="entry name" value="MutL_Trans"/>
    <property type="match status" value="1"/>
</dbReference>
<dbReference type="Gene3D" id="3.30.1370.100">
    <property type="entry name" value="MutL, C-terminal domain, regulatory subdomain"/>
    <property type="match status" value="1"/>
</dbReference>
<dbReference type="SUPFAM" id="SSF54211">
    <property type="entry name" value="Ribosomal protein S5 domain 2-like"/>
    <property type="match status" value="1"/>
</dbReference>
<dbReference type="GO" id="GO:0016887">
    <property type="term" value="F:ATP hydrolysis activity"/>
    <property type="evidence" value="ECO:0007669"/>
    <property type="project" value="InterPro"/>
</dbReference>
<dbReference type="Pfam" id="PF01119">
    <property type="entry name" value="DNA_mis_repair"/>
    <property type="match status" value="1"/>
</dbReference>
<dbReference type="GO" id="GO:0004519">
    <property type="term" value="F:endonuclease activity"/>
    <property type="evidence" value="ECO:0007669"/>
    <property type="project" value="UniProtKB-KW"/>
</dbReference>
<evidence type="ECO:0000259" key="8">
    <source>
        <dbReference type="SMART" id="SM01340"/>
    </source>
</evidence>
<evidence type="ECO:0000256" key="5">
    <source>
        <dbReference type="HAMAP-Rule" id="MF_00149"/>
    </source>
</evidence>
<dbReference type="SMART" id="SM00853">
    <property type="entry name" value="MutL_C"/>
    <property type="match status" value="1"/>
</dbReference>
<dbReference type="InterPro" id="IPR037198">
    <property type="entry name" value="MutL_C_sf"/>
</dbReference>
<dbReference type="Pfam" id="PF13589">
    <property type="entry name" value="HATPase_c_3"/>
    <property type="match status" value="1"/>
</dbReference>
<evidence type="ECO:0000256" key="4">
    <source>
        <dbReference type="ARBA" id="ARBA00023204"/>
    </source>
</evidence>
<proteinExistence type="inferred from homology"/>
<dbReference type="SUPFAM" id="SSF118116">
    <property type="entry name" value="DNA mismatch repair protein MutL"/>
    <property type="match status" value="1"/>
</dbReference>
<dbReference type="AlphaFoldDB" id="A0A6L3ZH27"/>
<organism evidence="9 10">
    <name type="scientific">Phaeocystidibacter marisrubri</name>
    <dbReference type="NCBI Taxonomy" id="1577780"/>
    <lineage>
        <taxon>Bacteria</taxon>
        <taxon>Pseudomonadati</taxon>
        <taxon>Bacteroidota</taxon>
        <taxon>Flavobacteriia</taxon>
        <taxon>Flavobacteriales</taxon>
        <taxon>Phaeocystidibacteraceae</taxon>
        <taxon>Phaeocystidibacter</taxon>
    </lineage>
</organism>
<dbReference type="GO" id="GO:0140664">
    <property type="term" value="F:ATP-dependent DNA damage sensor activity"/>
    <property type="evidence" value="ECO:0007669"/>
    <property type="project" value="InterPro"/>
</dbReference>
<dbReference type="InterPro" id="IPR020568">
    <property type="entry name" value="Ribosomal_Su5_D2-typ_SF"/>
</dbReference>
<dbReference type="PANTHER" id="PTHR10073:SF12">
    <property type="entry name" value="DNA MISMATCH REPAIR PROTEIN MLH1"/>
    <property type="match status" value="1"/>
</dbReference>
<dbReference type="GO" id="GO:0032300">
    <property type="term" value="C:mismatch repair complex"/>
    <property type="evidence" value="ECO:0007669"/>
    <property type="project" value="InterPro"/>
</dbReference>
<feature type="region of interest" description="Disordered" evidence="6">
    <location>
        <begin position="364"/>
        <end position="414"/>
    </location>
</feature>
<dbReference type="Pfam" id="PF08676">
    <property type="entry name" value="MutL_C"/>
    <property type="match status" value="1"/>
</dbReference>
<sequence length="612" mass="68740">MSDIISLLPDHVANQIAAGEVVQRPSSVVKELLENSVDSGATEIHLIIQDAGKTLIQVVDNGKGMSYADARMAFERHATSKIKLADDLFDLHTMGFRGEALASIAAVAQVELKTRPHDEDLGTELRIEGSKVIHQKVCQCGGGTSLAVSNLFFNIPARRQFLKSDNVENRHIIDAFEHVALANPEIAFKFTQNNVEIFHLPEGNYRQRITSVFGKKFNERLVPVEEITDVVALSGFVLKPQYARKTRGEQFFFVNDRFIKNSYLHHAVNHAFEHLIKGDEHPSYFLYLRIDPKRIDVNIHPTKTEIKFDDEKAIYAIIRSAVKHALGQFNIAPTLDFNQNVGDIPIPDPTRAVIPPTIQVDPNFNPFNTETPKTPAQSSGASSSFKSSSFGKTPTDNWQELYKGSESTESGNIQISSGWEDDTIEKNATHFQLDNRYVITKVKSALIAIHQQRAHRRINYERFLQVLNGHHAPSQQLLFPISIHMNGGEMEALKSVNDTLHRMGFELEFPSAQQVLVQGIPMHISDGETQIVLDQLVEDVKSDADVFRNDPSHAMAKSLSSHIGIKNGQVLNREEMQHLIDELFACEMPYTDIFGRPIIVQIGLDELDKKFR</sequence>
<evidence type="ECO:0000256" key="2">
    <source>
        <dbReference type="ARBA" id="ARBA00021975"/>
    </source>
</evidence>
<keyword evidence="10" id="KW-1185">Reference proteome</keyword>
<evidence type="ECO:0000256" key="6">
    <source>
        <dbReference type="SAM" id="MobiDB-lite"/>
    </source>
</evidence>
<evidence type="ECO:0000313" key="10">
    <source>
        <dbReference type="Proteomes" id="UP000484164"/>
    </source>
</evidence>
<dbReference type="SMART" id="SM01340">
    <property type="entry name" value="DNA_mis_repair"/>
    <property type="match status" value="1"/>
</dbReference>
<dbReference type="InterPro" id="IPR042121">
    <property type="entry name" value="MutL_C_regsub"/>
</dbReference>
<name>A0A6L3ZH27_9FLAO</name>
<dbReference type="GO" id="GO:0006298">
    <property type="term" value="P:mismatch repair"/>
    <property type="evidence" value="ECO:0007669"/>
    <property type="project" value="UniProtKB-UniRule"/>
</dbReference>
<keyword evidence="3 5" id="KW-0227">DNA damage</keyword>
<feature type="compositionally biased region" description="Low complexity" evidence="6">
    <location>
        <begin position="378"/>
        <end position="392"/>
    </location>
</feature>
<keyword evidence="9" id="KW-0540">Nuclease</keyword>
<dbReference type="FunFam" id="3.30.565.10:FF:000003">
    <property type="entry name" value="DNA mismatch repair endonuclease MutL"/>
    <property type="match status" value="1"/>
</dbReference>
<protein>
    <recommendedName>
        <fullName evidence="2 5">DNA mismatch repair protein MutL</fullName>
    </recommendedName>
</protein>
<dbReference type="InterPro" id="IPR036890">
    <property type="entry name" value="HATPase_C_sf"/>
</dbReference>
<dbReference type="OrthoDB" id="9763467at2"/>
<keyword evidence="4 5" id="KW-0234">DNA repair</keyword>
<dbReference type="InterPro" id="IPR013507">
    <property type="entry name" value="DNA_mismatch_S5_2-like"/>
</dbReference>
<dbReference type="PANTHER" id="PTHR10073">
    <property type="entry name" value="DNA MISMATCH REPAIR PROTEIN MLH, PMS, MUTL"/>
    <property type="match status" value="1"/>
</dbReference>
<evidence type="ECO:0000256" key="1">
    <source>
        <dbReference type="ARBA" id="ARBA00006082"/>
    </source>
</evidence>
<dbReference type="InterPro" id="IPR042120">
    <property type="entry name" value="MutL_C_dimsub"/>
</dbReference>
<evidence type="ECO:0000256" key="3">
    <source>
        <dbReference type="ARBA" id="ARBA00022763"/>
    </source>
</evidence>
<feature type="domain" description="MutL C-terminal dimerisation" evidence="7">
    <location>
        <begin position="429"/>
        <end position="571"/>
    </location>
</feature>
<dbReference type="EMBL" id="WBVQ01000001">
    <property type="protein sequence ID" value="KAB2817221.1"/>
    <property type="molecule type" value="Genomic_DNA"/>
</dbReference>
<dbReference type="Proteomes" id="UP000484164">
    <property type="component" value="Unassembled WGS sequence"/>
</dbReference>
<comment type="function">
    <text evidence="5">This protein is involved in the repair of mismatches in DNA. It is required for dam-dependent methyl-directed DNA mismatch repair. May act as a 'molecular matchmaker', a protein that promotes the formation of a stable complex between two or more DNA-binding proteins in an ATP-dependent manner without itself being part of a final effector complex.</text>
</comment>
<dbReference type="InterPro" id="IPR014790">
    <property type="entry name" value="MutL_C"/>
</dbReference>
<feature type="compositionally biased region" description="Polar residues" evidence="6">
    <location>
        <begin position="364"/>
        <end position="377"/>
    </location>
</feature>
<evidence type="ECO:0000313" key="9">
    <source>
        <dbReference type="EMBL" id="KAB2817221.1"/>
    </source>
</evidence>
<dbReference type="Gene3D" id="3.30.230.10">
    <property type="match status" value="1"/>
</dbReference>
<comment type="similarity">
    <text evidence="1 5">Belongs to the DNA mismatch repair MutL/HexB family.</text>
</comment>
<dbReference type="GO" id="GO:0005524">
    <property type="term" value="F:ATP binding"/>
    <property type="evidence" value="ECO:0007669"/>
    <property type="project" value="InterPro"/>
</dbReference>
<dbReference type="SUPFAM" id="SSF55874">
    <property type="entry name" value="ATPase domain of HSP90 chaperone/DNA topoisomerase II/histidine kinase"/>
    <property type="match status" value="1"/>
</dbReference>
<dbReference type="InterPro" id="IPR002099">
    <property type="entry name" value="MutL/Mlh/PMS"/>
</dbReference>
<feature type="domain" description="DNA mismatch repair protein S5" evidence="8">
    <location>
        <begin position="209"/>
        <end position="327"/>
    </location>
</feature>
<dbReference type="HAMAP" id="MF_00149">
    <property type="entry name" value="DNA_mis_repair"/>
    <property type="match status" value="1"/>
</dbReference>
<dbReference type="RefSeq" id="WP_151691792.1">
    <property type="nucleotide sequence ID" value="NZ_BMGX01000002.1"/>
</dbReference>
<feature type="compositionally biased region" description="Polar residues" evidence="6">
    <location>
        <begin position="405"/>
        <end position="414"/>
    </location>
</feature>
<dbReference type="InterPro" id="IPR020667">
    <property type="entry name" value="DNA_mismatch_repair_MutL"/>
</dbReference>
<evidence type="ECO:0000259" key="7">
    <source>
        <dbReference type="SMART" id="SM00853"/>
    </source>
</evidence>
<gene>
    <name evidence="5 9" type="primary">mutL</name>
    <name evidence="9" type="ORF">F8C82_02180</name>
</gene>
<dbReference type="CDD" id="cd16926">
    <property type="entry name" value="HATPase_MutL-MLH-PMS-like"/>
    <property type="match status" value="1"/>
</dbReference>
<dbReference type="NCBIfam" id="TIGR00585">
    <property type="entry name" value="mutl"/>
    <property type="match status" value="1"/>
</dbReference>
<dbReference type="PROSITE" id="PS00058">
    <property type="entry name" value="DNA_MISMATCH_REPAIR_1"/>
    <property type="match status" value="1"/>
</dbReference>